<evidence type="ECO:0000313" key="8">
    <source>
        <dbReference type="EMBL" id="PVV01744.1"/>
    </source>
</evidence>
<feature type="domain" description="Choline/carnitine acyltransferase" evidence="7">
    <location>
        <begin position="17"/>
        <end position="590"/>
    </location>
</feature>
<dbReference type="Proteomes" id="UP000245609">
    <property type="component" value="Unassembled WGS sequence"/>
</dbReference>
<feature type="active site" description="Proton acceptor" evidence="4">
    <location>
        <position position="319"/>
    </location>
</feature>
<dbReference type="PROSITE" id="PS00439">
    <property type="entry name" value="ACYLTRANSF_C_1"/>
    <property type="match status" value="1"/>
</dbReference>
<evidence type="ECO:0000256" key="4">
    <source>
        <dbReference type="PIRSR" id="PIRSR600542-1"/>
    </source>
</evidence>
<dbReference type="Pfam" id="PF00755">
    <property type="entry name" value="Carn_acyltransf"/>
    <property type="match status" value="1"/>
</dbReference>
<keyword evidence="9" id="KW-1185">Reference proteome</keyword>
<dbReference type="Gene3D" id="3.30.559.70">
    <property type="entry name" value="Choline/Carnitine o-acyltransferase, domain 2"/>
    <property type="match status" value="1"/>
</dbReference>
<evidence type="ECO:0000313" key="9">
    <source>
        <dbReference type="Proteomes" id="UP000245609"/>
    </source>
</evidence>
<dbReference type="GO" id="GO:0005739">
    <property type="term" value="C:mitochondrion"/>
    <property type="evidence" value="ECO:0007669"/>
    <property type="project" value="TreeGrafter"/>
</dbReference>
<dbReference type="InterPro" id="IPR042231">
    <property type="entry name" value="Cho/carn_acyl_trans_2"/>
</dbReference>
<comment type="caution">
    <text evidence="8">The sequence shown here is derived from an EMBL/GenBank/DDBJ whole genome shotgun (WGS) entry which is preliminary data.</text>
</comment>
<gene>
    <name evidence="8" type="ORF">BB560_003827</name>
</gene>
<evidence type="ECO:0000259" key="7">
    <source>
        <dbReference type="Pfam" id="PF00755"/>
    </source>
</evidence>
<dbReference type="AlphaFoldDB" id="A0A2T9ZAY7"/>
<dbReference type="InterPro" id="IPR000542">
    <property type="entry name" value="Carn_acyl_trans"/>
</dbReference>
<dbReference type="InterPro" id="IPR039551">
    <property type="entry name" value="Cho/carn_acyl_trans"/>
</dbReference>
<evidence type="ECO:0000256" key="3">
    <source>
        <dbReference type="ARBA" id="ARBA00023315"/>
    </source>
</evidence>
<dbReference type="GO" id="GO:0004092">
    <property type="term" value="F:carnitine O-acetyltransferase activity"/>
    <property type="evidence" value="ECO:0007669"/>
    <property type="project" value="TreeGrafter"/>
</dbReference>
<evidence type="ECO:0000256" key="2">
    <source>
        <dbReference type="ARBA" id="ARBA00022679"/>
    </source>
</evidence>
<feature type="region of interest" description="Disordered" evidence="6">
    <location>
        <begin position="614"/>
        <end position="637"/>
    </location>
</feature>
<dbReference type="EMBL" id="MBFS01000834">
    <property type="protein sequence ID" value="PVV01744.1"/>
    <property type="molecule type" value="Genomic_DNA"/>
</dbReference>
<dbReference type="GO" id="GO:0005777">
    <property type="term" value="C:peroxisome"/>
    <property type="evidence" value="ECO:0007669"/>
    <property type="project" value="TreeGrafter"/>
</dbReference>
<dbReference type="PROSITE" id="PS00440">
    <property type="entry name" value="ACYLTRANSF_C_2"/>
    <property type="match status" value="1"/>
</dbReference>
<dbReference type="PANTHER" id="PTHR22589">
    <property type="entry name" value="CARNITINE O-ACYLTRANSFERASE"/>
    <property type="match status" value="1"/>
</dbReference>
<organism evidence="8 9">
    <name type="scientific">Smittium megazygosporum</name>
    <dbReference type="NCBI Taxonomy" id="133381"/>
    <lineage>
        <taxon>Eukaryota</taxon>
        <taxon>Fungi</taxon>
        <taxon>Fungi incertae sedis</taxon>
        <taxon>Zoopagomycota</taxon>
        <taxon>Kickxellomycotina</taxon>
        <taxon>Harpellomycetes</taxon>
        <taxon>Harpellales</taxon>
        <taxon>Legeriomycetaceae</taxon>
        <taxon>Smittium</taxon>
    </lineage>
</organism>
<sequence>MADNLDYLENNSELPKLPVPPMEESLERLLKTVKPLVSEEEYKECEQKAKDLMDPSKTIGRTLHERLVERSKDPNIISWVEEWWNDVAYFQNRQSICFHVNYFFGFRKVVTSDGSKPTQTKLAAAVVNSITNYRADIINGTFKKDTVRGRNLCMSQFRYQFGVCRIPGATVDHTEVYPFSESRHIAVAYKGKFYHFLPYYDDGSVMSVHDIESILNALVKEEGASKTERGECIGILTALERDDWYYARSSLLKVSERNVSSLEMIQSSSFLLSLDDSSPETYAELSQACYTSDGVNRFYDKCFQVLIFANGRYGFNGEHSLTDGTTDNRLAKHFVQEVETYFSEQENVSKVNPPSQAPERIHFDCDNTLKRFIRRAWSYFDHYLFRQEIAVCRFDEFGKDTIKKFKVSPDSFAQMSIQLAYYKLFDHFVATYESASTRSFARGRTETSRSISEASVAWCKTMVGDDPRQLAGEEISAHEKIALLRQSIANQSEYTAAASRAHGVDRYFMGLRQSIHPGETWPELFFDAAFKKSSYWQLSTSQISEEFMDAYGWGQVVYDGFGIAYMVLPNAYHFNVASTHLGSQRMCDQIVECMHEMYELLISDADEVQKLEIKSSHPKKKPTSNPTSNPPSRPGSIRAAIDFVSNKLGVLSLAPGLTASEKT</sequence>
<proteinExistence type="inferred from homology"/>
<keyword evidence="3 5" id="KW-0012">Acyltransferase</keyword>
<dbReference type="SUPFAM" id="SSF52777">
    <property type="entry name" value="CoA-dependent acyltransferases"/>
    <property type="match status" value="2"/>
</dbReference>
<accession>A0A2T9ZAY7</accession>
<dbReference type="PANTHER" id="PTHR22589:SF103">
    <property type="entry name" value="CARNITINE O-ACETYL-TRANSFERASE, ISOFORM A-RELATED"/>
    <property type="match status" value="1"/>
</dbReference>
<dbReference type="GO" id="GO:0009437">
    <property type="term" value="P:carnitine metabolic process"/>
    <property type="evidence" value="ECO:0007669"/>
    <property type="project" value="TreeGrafter"/>
</dbReference>
<dbReference type="STRING" id="133381.A0A2T9ZAY7"/>
<evidence type="ECO:0000256" key="6">
    <source>
        <dbReference type="SAM" id="MobiDB-lite"/>
    </source>
</evidence>
<dbReference type="OrthoDB" id="240216at2759"/>
<reference evidence="8 9" key="1">
    <citation type="journal article" date="2018" name="MBio">
        <title>Comparative Genomics Reveals the Core Gene Toolbox for the Fungus-Insect Symbiosis.</title>
        <authorList>
            <person name="Wang Y."/>
            <person name="Stata M."/>
            <person name="Wang W."/>
            <person name="Stajich J.E."/>
            <person name="White M.M."/>
            <person name="Moncalvo J.M."/>
        </authorList>
    </citation>
    <scope>NUCLEOTIDE SEQUENCE [LARGE SCALE GENOMIC DNA]</scope>
    <source>
        <strain evidence="8 9">SC-DP-2</strain>
    </source>
</reference>
<dbReference type="InterPro" id="IPR023213">
    <property type="entry name" value="CAT-like_dom_sf"/>
</dbReference>
<dbReference type="Gene3D" id="3.30.559.10">
    <property type="entry name" value="Chloramphenicol acetyltransferase-like domain"/>
    <property type="match status" value="1"/>
</dbReference>
<evidence type="ECO:0000256" key="1">
    <source>
        <dbReference type="ARBA" id="ARBA00005232"/>
    </source>
</evidence>
<evidence type="ECO:0000256" key="5">
    <source>
        <dbReference type="RuleBase" id="RU003801"/>
    </source>
</evidence>
<name>A0A2T9ZAY7_9FUNG</name>
<comment type="similarity">
    <text evidence="1 5">Belongs to the carnitine/choline acetyltransferase family.</text>
</comment>
<protein>
    <recommendedName>
        <fullName evidence="7">Choline/carnitine acyltransferase domain-containing protein</fullName>
    </recommendedName>
</protein>
<keyword evidence="2 5" id="KW-0808">Transferase</keyword>